<organism evidence="14 15">
    <name type="scientific">Candidatus Cryptobacteroides avicola</name>
    <dbReference type="NCBI Taxonomy" id="2840757"/>
    <lineage>
        <taxon>Bacteria</taxon>
        <taxon>Pseudomonadati</taxon>
        <taxon>Bacteroidota</taxon>
        <taxon>Bacteroidia</taxon>
        <taxon>Bacteroidales</taxon>
        <taxon>Candidatus Cryptobacteroides</taxon>
    </lineage>
</organism>
<dbReference type="Pfam" id="PF13395">
    <property type="entry name" value="HNH_4"/>
    <property type="match status" value="1"/>
</dbReference>
<dbReference type="GO" id="GO:0051607">
    <property type="term" value="P:defense response to virus"/>
    <property type="evidence" value="ECO:0007669"/>
    <property type="project" value="UniProtKB-UniRule"/>
</dbReference>
<reference evidence="14" key="2">
    <citation type="journal article" date="2021" name="PeerJ">
        <title>Extensive microbial diversity within the chicken gut microbiome revealed by metagenomics and culture.</title>
        <authorList>
            <person name="Gilroy R."/>
            <person name="Ravi A."/>
            <person name="Getino M."/>
            <person name="Pursley I."/>
            <person name="Horton D.L."/>
            <person name="Alikhan N.F."/>
            <person name="Baker D."/>
            <person name="Gharbi K."/>
            <person name="Hall N."/>
            <person name="Watson M."/>
            <person name="Adriaenssens E.M."/>
            <person name="Foster-Nyarko E."/>
            <person name="Jarju S."/>
            <person name="Secka A."/>
            <person name="Antonio M."/>
            <person name="Oren A."/>
            <person name="Chaudhuri R.R."/>
            <person name="La Ragione R."/>
            <person name="Hildebrand F."/>
            <person name="Pallen M.J."/>
        </authorList>
    </citation>
    <scope>NUCLEOTIDE SEQUENCE</scope>
    <source>
        <strain evidence="14">G3-8215</strain>
    </source>
</reference>
<dbReference type="PROSITE" id="PS51749">
    <property type="entry name" value="HNH_CAS9"/>
    <property type="match status" value="1"/>
</dbReference>
<dbReference type="Gene3D" id="3.30.420.10">
    <property type="entry name" value="Ribonuclease H-like superfamily/Ribonuclease H"/>
    <property type="match status" value="2"/>
</dbReference>
<keyword evidence="10" id="KW-0464">Manganese</keyword>
<sequence>MEKVIGLDLGTNSIGWAIVSRNDDLSYTLLDKGVNIFQDGVAHDKSGEKPAVQARTDARASRRHYFRRRLRKIQLLKILVGQRMCPYISNEDLDNWKLHKEYPVSDDLMTWQRTDDACGKNPYYDRYRCLTEVLDMNNRADRYALGRALYHISQRRGFLSNRKESTKETEGKVKDDIQNISDAIKNAGCEYLGEYFYKIYGSGQKIRTRYTSRIDHYKKEFDAICSKQALDDNLKEQLEKAIFFQRPLKSQKGLVGKCTLEKSKSRCPVSHPRYEEFRMWAFVNNIRIKTYSDSKQRPLNDSEVRKILHLFYRKSKSQFGFEDIARAIAGKGNYSDFNDKAEKPYKFNFKMYASVQGSPVTSGLKSILGEDWEDNLCNRYVRSEGKTRDQIINDVWHVLFSFDNDEMLCSWAIRNLGLTESEADVFCKINIPQGYASLSLCAINKILPYLRAGYRYDEAVIMANLPAVTGYDKGSEELEEVRENISIIIEDHSKNPLENKRSIQYYVEDYLRGCRNVDSRHLSRLYHPSMIEVYPQVSPENGVYKLGSPRVSAIRSPMAMRSLFRLRKLLNELLRSRKIDQNTIVQIEFARGLNDSNMRKAIEEYQGEQKKKRDEARSKIQEHFGEQYEPSDDEILKYIFWNEQKHRCPYTGNEIGIEDFIGGNPKYDIEHTVPRSLGGDSSQMNLTLCESRYNREVKRATLPANLNDYDKIMAIIETFGWQDEIESLKKQIERTKTYSSTKEEKDKKIQRRHYLKMKLDYLEGKFKRFTMTEVPEGFSNRQGVDVGIIGRYARLYLKSVFRNVYTVKGATTAEFRKMWGLQEAYAKKERDSYANHCIDAITIACIGRSEYEEWARFRKAEELFRFSKGAKPSFPKPWPTFTEDVKSVTDSILVPHYTASNQSKHTKKKFRKKGKIQYNDEGKPIYIQGDSARCALHEAFFYGAIKKNDEIRYVIRKSLGSLGPDDIDKIVDDAVKEKIKEAVRLKGFKNAVAEGIWMNEALRIPIKKVRIYIKDKPIRLKPHRDKSQQEYKRYLNVMNDSNYCMAIYEGTNDRGKAVRSYSVVNNLDAAKFYNGKTHRDDIVRLSDDNDLPLKCILKIGTMILFYEKSPKELYECTDEELSKRLYKVIGLTSGSESYPYAAILCRHHLEARKSSDIKAKNGVWKIGEDYRPVIKVLHTQIKAYVEGQDFEISLDGHVKFKH</sequence>
<keyword evidence="8 12" id="KW-0051">Antiviral defense</keyword>
<evidence type="ECO:0000256" key="11">
    <source>
        <dbReference type="ARBA" id="ARBA00046380"/>
    </source>
</evidence>
<evidence type="ECO:0000256" key="2">
    <source>
        <dbReference type="ARBA" id="ARBA00022722"/>
    </source>
</evidence>
<dbReference type="Proteomes" id="UP000725002">
    <property type="component" value="Unassembled WGS sequence"/>
</dbReference>
<evidence type="ECO:0000313" key="15">
    <source>
        <dbReference type="Proteomes" id="UP000725002"/>
    </source>
</evidence>
<proteinExistence type="inferred from homology"/>
<evidence type="ECO:0000256" key="9">
    <source>
        <dbReference type="ARBA" id="ARBA00023125"/>
    </source>
</evidence>
<evidence type="ECO:0000256" key="3">
    <source>
        <dbReference type="ARBA" id="ARBA00022723"/>
    </source>
</evidence>
<dbReference type="NCBIfam" id="TIGR01865">
    <property type="entry name" value="cas_Csn1"/>
    <property type="match status" value="1"/>
</dbReference>
<comment type="caution">
    <text evidence="14">The sequence shown here is derived from an EMBL/GenBank/DDBJ whole genome shotgun (WGS) entry which is preliminary data.</text>
</comment>
<comment type="similarity">
    <text evidence="12">Belongs to the CRISPR-associated Cas9 family.</text>
</comment>
<comment type="domain">
    <text evidence="12">Has 2 endonuclease domains. The discontinuous RuvC-like domain cleaves the target DNA noncomplementary to crRNA while the HNH nuclease domain cleaves the target DNA complementary to crRNA.</text>
</comment>
<comment type="caution">
    <text evidence="12">Lacks conserved residue(s) required for the propagation of feature annotation.</text>
</comment>
<comment type="subunit">
    <text evidence="11 12">Monomer. Binds crRNA and tracrRNA.</text>
</comment>
<reference evidence="14" key="1">
    <citation type="submission" date="2020-10" db="EMBL/GenBank/DDBJ databases">
        <authorList>
            <person name="Gilroy R."/>
        </authorList>
    </citation>
    <scope>NUCLEOTIDE SEQUENCE</scope>
    <source>
        <strain evidence="14">G3-8215</strain>
    </source>
</reference>
<evidence type="ECO:0000256" key="12">
    <source>
        <dbReference type="HAMAP-Rule" id="MF_01480"/>
    </source>
</evidence>
<dbReference type="Pfam" id="PF18470">
    <property type="entry name" value="Cas9_a"/>
    <property type="match status" value="1"/>
</dbReference>
<dbReference type="EC" id="3.1.-.-" evidence="12"/>
<dbReference type="InterPro" id="IPR036397">
    <property type="entry name" value="RNaseH_sf"/>
</dbReference>
<dbReference type="GO" id="GO:0046872">
    <property type="term" value="F:metal ion binding"/>
    <property type="evidence" value="ECO:0007669"/>
    <property type="project" value="UniProtKB-UniRule"/>
</dbReference>
<dbReference type="InterPro" id="IPR041383">
    <property type="entry name" value="RuvC_III"/>
</dbReference>
<dbReference type="InterPro" id="IPR033114">
    <property type="entry name" value="HNH_CAS9"/>
</dbReference>
<dbReference type="InterPro" id="IPR040619">
    <property type="entry name" value="Cas9_alpha-helical_lobe"/>
</dbReference>
<evidence type="ECO:0000256" key="1">
    <source>
        <dbReference type="ARBA" id="ARBA00001946"/>
    </source>
</evidence>
<evidence type="ECO:0000256" key="7">
    <source>
        <dbReference type="ARBA" id="ARBA00022884"/>
    </source>
</evidence>
<dbReference type="GO" id="GO:0043571">
    <property type="term" value="P:maintenance of CRISPR repeat elements"/>
    <property type="evidence" value="ECO:0007669"/>
    <property type="project" value="UniProtKB-UniRule"/>
</dbReference>
<keyword evidence="7 12" id="KW-0694">RNA-binding</keyword>
<gene>
    <name evidence="12" type="primary">cas9</name>
    <name evidence="14" type="ORF">IAB75_04375</name>
</gene>
<accession>A0A940DR89</accession>
<evidence type="ECO:0000256" key="5">
    <source>
        <dbReference type="ARBA" id="ARBA00022801"/>
    </source>
</evidence>
<name>A0A940DR89_9BACT</name>
<evidence type="ECO:0000256" key="10">
    <source>
        <dbReference type="ARBA" id="ARBA00023211"/>
    </source>
</evidence>
<feature type="active site" description="For RuvC-like nuclease domain" evidence="12">
    <location>
        <position position="8"/>
    </location>
</feature>
<dbReference type="GO" id="GO:0003677">
    <property type="term" value="F:DNA binding"/>
    <property type="evidence" value="ECO:0007669"/>
    <property type="project" value="UniProtKB-UniRule"/>
</dbReference>
<dbReference type="GO" id="GO:0004519">
    <property type="term" value="F:endonuclease activity"/>
    <property type="evidence" value="ECO:0007669"/>
    <property type="project" value="UniProtKB-UniRule"/>
</dbReference>
<evidence type="ECO:0000256" key="4">
    <source>
        <dbReference type="ARBA" id="ARBA00022759"/>
    </source>
</evidence>
<keyword evidence="9 12" id="KW-0238">DNA-binding</keyword>
<dbReference type="Pfam" id="PF18541">
    <property type="entry name" value="RuvC_III"/>
    <property type="match status" value="1"/>
</dbReference>
<evidence type="ECO:0000259" key="13">
    <source>
        <dbReference type="PROSITE" id="PS51749"/>
    </source>
</evidence>
<dbReference type="Gene3D" id="1.10.30.50">
    <property type="match status" value="1"/>
</dbReference>
<keyword evidence="2 12" id="KW-0540">Nuclease</keyword>
<evidence type="ECO:0000256" key="6">
    <source>
        <dbReference type="ARBA" id="ARBA00022842"/>
    </source>
</evidence>
<evidence type="ECO:0000313" key="14">
    <source>
        <dbReference type="EMBL" id="MBO8483330.1"/>
    </source>
</evidence>
<dbReference type="EMBL" id="JADILV010000031">
    <property type="protein sequence ID" value="MBO8483330.1"/>
    <property type="molecule type" value="Genomic_DNA"/>
</dbReference>
<evidence type="ECO:0000256" key="8">
    <source>
        <dbReference type="ARBA" id="ARBA00023118"/>
    </source>
</evidence>
<protein>
    <recommendedName>
        <fullName evidence="12">CRISPR-associated endonuclease Cas9</fullName>
        <ecNumber evidence="12">3.1.-.-</ecNumber>
    </recommendedName>
</protein>
<keyword evidence="5 12" id="KW-0378">Hydrolase</keyword>
<dbReference type="InterPro" id="IPR028629">
    <property type="entry name" value="Cas9"/>
</dbReference>
<keyword evidence="4 12" id="KW-0255">Endonuclease</keyword>
<dbReference type="InterPro" id="IPR003615">
    <property type="entry name" value="HNH_nuc"/>
</dbReference>
<comment type="function">
    <text evidence="12">CRISPR (clustered regularly interspaced short palindromic repeat) is an adaptive immune system that provides protection against mobile genetic elements (viruses, transposable elements and conjugative plasmids). CRISPR clusters contain spacers, sequences complementary to antecedent mobile elements, and target invading nucleic acids. CRISPR clusters are transcribed and processed into CRISPR RNA (crRNA). In type II CRISPR systems correct processing of pre-crRNA requires a trans-encoded small RNA (tracrRNA), endogenous ribonuclease 3 (rnc) and this protein. The tracrRNA serves as a guide for ribonuclease 3-aided processing of pre-crRNA. Subsequently Cas9/crRNA/tracrRNA endonucleolytically cleaves linear or circular dsDNA target complementary to the spacer; Cas9 is inactive in the absence of the 2 guide RNAs (gRNA). Cas9 recognizes the protospacer adjacent motif (PAM) in the CRISPR repeat sequences to help distinguish self versus nonself, as targets within the bacterial CRISPR locus do not have PAMs. PAM recognition is also required for catalytic activity.</text>
</comment>
<dbReference type="GO" id="GO:0003723">
    <property type="term" value="F:RNA binding"/>
    <property type="evidence" value="ECO:0007669"/>
    <property type="project" value="UniProtKB-UniRule"/>
</dbReference>
<comment type="cofactor">
    <cofactor evidence="1">
        <name>Mg(2+)</name>
        <dbReference type="ChEBI" id="CHEBI:18420"/>
    </cofactor>
</comment>
<feature type="domain" description="HNH Cas9-type" evidence="13">
    <location>
        <begin position="595"/>
        <end position="754"/>
    </location>
</feature>
<dbReference type="GO" id="GO:0016787">
    <property type="term" value="F:hydrolase activity"/>
    <property type="evidence" value="ECO:0007669"/>
    <property type="project" value="UniProtKB-KW"/>
</dbReference>
<feature type="active site" description="Proton acceptor for HNH nuclease domain" evidence="12">
    <location>
        <position position="671"/>
    </location>
</feature>
<keyword evidence="6" id="KW-0460">Magnesium</keyword>
<keyword evidence="3" id="KW-0479">Metal-binding</keyword>
<dbReference type="AlphaFoldDB" id="A0A940DR89"/>
<dbReference type="HAMAP" id="MF_01480">
    <property type="entry name" value="Cas9"/>
    <property type="match status" value="1"/>
</dbReference>